<evidence type="ECO:0000313" key="1">
    <source>
        <dbReference type="EMBL" id="KAG6494637.1"/>
    </source>
</evidence>
<accession>A0A8J5KVF9</accession>
<dbReference type="Proteomes" id="UP000734854">
    <property type="component" value="Unassembled WGS sequence"/>
</dbReference>
<organism evidence="1 2">
    <name type="scientific">Zingiber officinale</name>
    <name type="common">Ginger</name>
    <name type="synonym">Amomum zingiber</name>
    <dbReference type="NCBI Taxonomy" id="94328"/>
    <lineage>
        <taxon>Eukaryota</taxon>
        <taxon>Viridiplantae</taxon>
        <taxon>Streptophyta</taxon>
        <taxon>Embryophyta</taxon>
        <taxon>Tracheophyta</taxon>
        <taxon>Spermatophyta</taxon>
        <taxon>Magnoliopsida</taxon>
        <taxon>Liliopsida</taxon>
        <taxon>Zingiberales</taxon>
        <taxon>Zingiberaceae</taxon>
        <taxon>Zingiber</taxon>
    </lineage>
</organism>
<evidence type="ECO:0000313" key="2">
    <source>
        <dbReference type="Proteomes" id="UP000734854"/>
    </source>
</evidence>
<gene>
    <name evidence="1" type="ORF">ZIOFF_042397</name>
</gene>
<keyword evidence="2" id="KW-1185">Reference proteome</keyword>
<name>A0A8J5KVF9_ZINOF</name>
<reference evidence="1 2" key="1">
    <citation type="submission" date="2020-08" db="EMBL/GenBank/DDBJ databases">
        <title>Plant Genome Project.</title>
        <authorList>
            <person name="Zhang R.-G."/>
        </authorList>
    </citation>
    <scope>NUCLEOTIDE SEQUENCE [LARGE SCALE GENOMIC DNA]</scope>
    <source>
        <tissue evidence="1">Rhizome</tissue>
    </source>
</reference>
<proteinExistence type="predicted"/>
<dbReference type="EMBL" id="JACMSC010000012">
    <property type="protein sequence ID" value="KAG6494637.1"/>
    <property type="molecule type" value="Genomic_DNA"/>
</dbReference>
<sequence length="110" mass="12267">MLNRLIKLLGPGERPGKICLAECARRLVESDRLVLGPVWQAGCFFSYSLAQGFPVITSSNQSGRSPFREFVLIFCVVCEDQETEEDLNVMCGGSIIEKSFFSCSFSHPLR</sequence>
<dbReference type="AlphaFoldDB" id="A0A8J5KVF9"/>
<protein>
    <submittedName>
        <fullName evidence="1">Uncharacterized protein</fullName>
    </submittedName>
</protein>
<comment type="caution">
    <text evidence="1">The sequence shown here is derived from an EMBL/GenBank/DDBJ whole genome shotgun (WGS) entry which is preliminary data.</text>
</comment>